<keyword evidence="3" id="KW-0472">Membrane</keyword>
<proteinExistence type="inferred from homology"/>
<evidence type="ECO:0000256" key="2">
    <source>
        <dbReference type="ARBA" id="ARBA00022729"/>
    </source>
</evidence>
<dbReference type="AlphaFoldDB" id="A0A7Y4GTT6"/>
<dbReference type="InterPro" id="IPR011250">
    <property type="entry name" value="OMP/PagP_B-barrel"/>
</dbReference>
<evidence type="ECO:0000259" key="6">
    <source>
        <dbReference type="Pfam" id="PF13505"/>
    </source>
</evidence>
<comment type="caution">
    <text evidence="7">The sequence shown here is derived from an EMBL/GenBank/DDBJ whole genome shotgun (WGS) entry which is preliminary data.</text>
</comment>
<keyword evidence="8" id="KW-1185">Reference proteome</keyword>
<dbReference type="PANTHER" id="PTHR34001:SF3">
    <property type="entry name" value="BLL7405 PROTEIN"/>
    <property type="match status" value="1"/>
</dbReference>
<gene>
    <name evidence="7" type="ORF">HCN58_16750</name>
</gene>
<evidence type="ECO:0000256" key="5">
    <source>
        <dbReference type="ARBA" id="ARBA00038306"/>
    </source>
</evidence>
<dbReference type="SUPFAM" id="SSF56925">
    <property type="entry name" value="OMPA-like"/>
    <property type="match status" value="1"/>
</dbReference>
<evidence type="ECO:0000256" key="3">
    <source>
        <dbReference type="ARBA" id="ARBA00023136"/>
    </source>
</evidence>
<evidence type="ECO:0000256" key="1">
    <source>
        <dbReference type="ARBA" id="ARBA00004442"/>
    </source>
</evidence>
<reference evidence="7 8" key="1">
    <citation type="submission" date="2020-03" db="EMBL/GenBank/DDBJ databases">
        <title>Bradyrhizobium diversity isolated from nodules of Indigofera sp.</title>
        <authorList>
            <person name="Klepa M."/>
            <person name="Helene L."/>
            <person name="Hungria M."/>
        </authorList>
    </citation>
    <scope>NUCLEOTIDE SEQUENCE [LARGE SCALE GENOMIC DNA]</scope>
    <source>
        <strain evidence="7 8">WSM 1791</strain>
    </source>
</reference>
<dbReference type="InterPro" id="IPR051692">
    <property type="entry name" value="OMP-like"/>
</dbReference>
<protein>
    <submittedName>
        <fullName evidence="7">Porin family protein</fullName>
    </submittedName>
</protein>
<name>A0A7Y4GTT6_9BRAD</name>
<dbReference type="Gene3D" id="2.40.160.20">
    <property type="match status" value="1"/>
</dbReference>
<comment type="subcellular location">
    <subcellularLocation>
        <location evidence="1">Cell outer membrane</location>
    </subcellularLocation>
</comment>
<dbReference type="Proteomes" id="UP000544122">
    <property type="component" value="Unassembled WGS sequence"/>
</dbReference>
<dbReference type="InterPro" id="IPR027385">
    <property type="entry name" value="Beta-barrel_OMP"/>
</dbReference>
<organism evidence="7 8">
    <name type="scientific">Bradyrhizobium australiense</name>
    <dbReference type="NCBI Taxonomy" id="2721161"/>
    <lineage>
        <taxon>Bacteria</taxon>
        <taxon>Pseudomonadati</taxon>
        <taxon>Pseudomonadota</taxon>
        <taxon>Alphaproteobacteria</taxon>
        <taxon>Hyphomicrobiales</taxon>
        <taxon>Nitrobacteraceae</taxon>
        <taxon>Bradyrhizobium</taxon>
    </lineage>
</organism>
<dbReference type="GO" id="GO:0009279">
    <property type="term" value="C:cell outer membrane"/>
    <property type="evidence" value="ECO:0007669"/>
    <property type="project" value="UniProtKB-SubCell"/>
</dbReference>
<comment type="similarity">
    <text evidence="5">Belongs to the Omp25/RopB family.</text>
</comment>
<feature type="domain" description="Outer membrane protein beta-barrel" evidence="6">
    <location>
        <begin position="13"/>
        <end position="254"/>
    </location>
</feature>
<dbReference type="Pfam" id="PF13505">
    <property type="entry name" value="OMP_b-brl"/>
    <property type="match status" value="1"/>
</dbReference>
<accession>A0A7Y4GTT6</accession>
<evidence type="ECO:0000256" key="4">
    <source>
        <dbReference type="ARBA" id="ARBA00023237"/>
    </source>
</evidence>
<evidence type="ECO:0000313" key="8">
    <source>
        <dbReference type="Proteomes" id="UP000544122"/>
    </source>
</evidence>
<keyword evidence="2" id="KW-0732">Signal</keyword>
<dbReference type="PANTHER" id="PTHR34001">
    <property type="entry name" value="BLL7405 PROTEIN"/>
    <property type="match status" value="1"/>
</dbReference>
<dbReference type="EMBL" id="JAAVLX010000005">
    <property type="protein sequence ID" value="NOJ41232.1"/>
    <property type="molecule type" value="Genomic_DNA"/>
</dbReference>
<sequence>MAATSAASAADLAARPYTKAPAMVEPIYNWTGFYIGGNVGYSWGRSSDTSTLTNGAGTVLFTSADRANMDGVIGGGQIGYNWQVQNWVWGLEADIQGSGQKGGRDFLCPTGVCTPPFGVIAVFPGPAVPVSLDQKLEWFGTVRGRVGVLATPRVLFYATGGLAYGEVKTTETIGLVPVTFSNSDIRVGYTVGAGVEGVIGGNWTAKLEYLWVDLGRTTGSFVTTIPALGGGVLTSNYSSRITDNIVRVGLNYKFGGPVVAQY</sequence>
<evidence type="ECO:0000313" key="7">
    <source>
        <dbReference type="EMBL" id="NOJ41232.1"/>
    </source>
</evidence>
<keyword evidence="4" id="KW-0998">Cell outer membrane</keyword>